<gene>
    <name evidence="2" type="ORF">G3M48_003565</name>
</gene>
<feature type="region of interest" description="Disordered" evidence="1">
    <location>
        <begin position="1"/>
        <end position="75"/>
    </location>
</feature>
<name>A0AAW0REH6_9HYPO</name>
<evidence type="ECO:0000313" key="3">
    <source>
        <dbReference type="Proteomes" id="UP001397290"/>
    </source>
</evidence>
<proteinExistence type="predicted"/>
<dbReference type="Proteomes" id="UP001397290">
    <property type="component" value="Unassembled WGS sequence"/>
</dbReference>
<evidence type="ECO:0000313" key="2">
    <source>
        <dbReference type="EMBL" id="KAK8140579.1"/>
    </source>
</evidence>
<feature type="non-terminal residue" evidence="2">
    <location>
        <position position="75"/>
    </location>
</feature>
<accession>A0AAW0REH6</accession>
<dbReference type="AlphaFoldDB" id="A0AAW0REH6"/>
<keyword evidence="3" id="KW-1185">Reference proteome</keyword>
<dbReference type="EMBL" id="JAAHCF010002327">
    <property type="protein sequence ID" value="KAK8140579.1"/>
    <property type="molecule type" value="Genomic_DNA"/>
</dbReference>
<comment type="caution">
    <text evidence="2">The sequence shown here is derived from an EMBL/GenBank/DDBJ whole genome shotgun (WGS) entry which is preliminary data.</text>
</comment>
<reference evidence="2 3" key="1">
    <citation type="submission" date="2020-02" db="EMBL/GenBank/DDBJ databases">
        <title>Comparative genomics of the hypocrealean fungal genus Beauvera.</title>
        <authorList>
            <person name="Showalter D.N."/>
            <person name="Bushley K.E."/>
            <person name="Rehner S.A."/>
        </authorList>
    </citation>
    <scope>NUCLEOTIDE SEQUENCE [LARGE SCALE GENOMIC DNA]</scope>
    <source>
        <strain evidence="2 3">ARSEF4384</strain>
    </source>
</reference>
<feature type="non-terminal residue" evidence="2">
    <location>
        <position position="1"/>
    </location>
</feature>
<protein>
    <submittedName>
        <fullName evidence="2">Uncharacterized protein</fullName>
    </submittedName>
</protein>
<sequence length="75" mass="7532">NGPAQGRPGGEGQAYLHARLDSDGGAETSAAASGVKHRARAGDISALSIHPVPGAARRHGRSGTGEEKKGGRHRG</sequence>
<organism evidence="2 3">
    <name type="scientific">Beauveria asiatica</name>
    <dbReference type="NCBI Taxonomy" id="1069075"/>
    <lineage>
        <taxon>Eukaryota</taxon>
        <taxon>Fungi</taxon>
        <taxon>Dikarya</taxon>
        <taxon>Ascomycota</taxon>
        <taxon>Pezizomycotina</taxon>
        <taxon>Sordariomycetes</taxon>
        <taxon>Hypocreomycetidae</taxon>
        <taxon>Hypocreales</taxon>
        <taxon>Cordycipitaceae</taxon>
        <taxon>Beauveria</taxon>
    </lineage>
</organism>
<evidence type="ECO:0000256" key="1">
    <source>
        <dbReference type="SAM" id="MobiDB-lite"/>
    </source>
</evidence>